<accession>A0A653DA22</accession>
<dbReference type="AlphaFoldDB" id="A0A653DA22"/>
<dbReference type="EMBL" id="CAACVG010010956">
    <property type="protein sequence ID" value="VEN57035.1"/>
    <property type="molecule type" value="Genomic_DNA"/>
</dbReference>
<name>A0A653DA22_CALMS</name>
<reference evidence="1 2" key="1">
    <citation type="submission" date="2019-01" db="EMBL/GenBank/DDBJ databases">
        <authorList>
            <person name="Sayadi A."/>
        </authorList>
    </citation>
    <scope>NUCLEOTIDE SEQUENCE [LARGE SCALE GENOMIC DNA]</scope>
</reference>
<protein>
    <submittedName>
        <fullName evidence="1">Uncharacterized protein</fullName>
    </submittedName>
</protein>
<keyword evidence="2" id="KW-1185">Reference proteome</keyword>
<sequence>MVEPDSMSVVELYHVHVSSAENTQGVSARGTIKKKEQKKTLTHHLYFCMRDFGHHVGEIRRYIFHCTIPVNRNT</sequence>
<evidence type="ECO:0000313" key="2">
    <source>
        <dbReference type="Proteomes" id="UP000410492"/>
    </source>
</evidence>
<dbReference type="Proteomes" id="UP000410492">
    <property type="component" value="Unassembled WGS sequence"/>
</dbReference>
<dbReference type="OrthoDB" id="18896at2759"/>
<organism evidence="1 2">
    <name type="scientific">Callosobruchus maculatus</name>
    <name type="common">Southern cowpea weevil</name>
    <name type="synonym">Pulse bruchid</name>
    <dbReference type="NCBI Taxonomy" id="64391"/>
    <lineage>
        <taxon>Eukaryota</taxon>
        <taxon>Metazoa</taxon>
        <taxon>Ecdysozoa</taxon>
        <taxon>Arthropoda</taxon>
        <taxon>Hexapoda</taxon>
        <taxon>Insecta</taxon>
        <taxon>Pterygota</taxon>
        <taxon>Neoptera</taxon>
        <taxon>Endopterygota</taxon>
        <taxon>Coleoptera</taxon>
        <taxon>Polyphaga</taxon>
        <taxon>Cucujiformia</taxon>
        <taxon>Chrysomeloidea</taxon>
        <taxon>Chrysomelidae</taxon>
        <taxon>Bruchinae</taxon>
        <taxon>Bruchini</taxon>
        <taxon>Callosobruchus</taxon>
    </lineage>
</organism>
<evidence type="ECO:0000313" key="1">
    <source>
        <dbReference type="EMBL" id="VEN57035.1"/>
    </source>
</evidence>
<proteinExistence type="predicted"/>
<gene>
    <name evidence="1" type="ORF">CALMAC_LOCUS15766</name>
</gene>